<dbReference type="Proteomes" id="UP000219522">
    <property type="component" value="Unassembled WGS sequence"/>
</dbReference>
<proteinExistence type="predicted"/>
<sequence>MPVAALTSQRQGSVRAYAGVVAKPIVAISVAYCVLSNISFQSSSDGSLAMHRAAQMGLVSEEYADQHAADRVLFKHVGPDLFEYRVKRPILSYAGIPWLVARRTNIDLVSRCEELGHEACSLRAE</sequence>
<gene>
    <name evidence="1" type="ORF">SAMN05446927_7918</name>
</gene>
<evidence type="ECO:0000313" key="2">
    <source>
        <dbReference type="Proteomes" id="UP000219522"/>
    </source>
</evidence>
<dbReference type="RefSeq" id="WP_143753751.1">
    <property type="nucleotide sequence ID" value="NZ_OCSU01000003.1"/>
</dbReference>
<reference evidence="1 2" key="1">
    <citation type="submission" date="2017-09" db="EMBL/GenBank/DDBJ databases">
        <authorList>
            <person name="Varghese N."/>
            <person name="Submissions S."/>
        </authorList>
    </citation>
    <scope>NUCLEOTIDE SEQUENCE [LARGE SCALE GENOMIC DNA]</scope>
    <source>
        <strain evidence="1 2">OK806</strain>
    </source>
</reference>
<dbReference type="EMBL" id="OCSU01000003">
    <property type="protein sequence ID" value="SOE89280.1"/>
    <property type="molecule type" value="Genomic_DNA"/>
</dbReference>
<organism evidence="1 2">
    <name type="scientific">Caballeronia arationis</name>
    <dbReference type="NCBI Taxonomy" id="1777142"/>
    <lineage>
        <taxon>Bacteria</taxon>
        <taxon>Pseudomonadati</taxon>
        <taxon>Pseudomonadota</taxon>
        <taxon>Betaproteobacteria</taxon>
        <taxon>Burkholderiales</taxon>
        <taxon>Burkholderiaceae</taxon>
        <taxon>Caballeronia</taxon>
    </lineage>
</organism>
<dbReference type="AlphaFoldDB" id="A0A7Z7IEL2"/>
<name>A0A7Z7IEL2_9BURK</name>
<comment type="caution">
    <text evidence="1">The sequence shown here is derived from an EMBL/GenBank/DDBJ whole genome shotgun (WGS) entry which is preliminary data.</text>
</comment>
<accession>A0A7Z7IEL2</accession>
<keyword evidence="2" id="KW-1185">Reference proteome</keyword>
<evidence type="ECO:0000313" key="1">
    <source>
        <dbReference type="EMBL" id="SOE89280.1"/>
    </source>
</evidence>
<protein>
    <submittedName>
        <fullName evidence="1">Uncharacterized protein</fullName>
    </submittedName>
</protein>